<dbReference type="InterPro" id="IPR018056">
    <property type="entry name" value="Kringle_CS"/>
</dbReference>
<dbReference type="InterPro" id="IPR002591">
    <property type="entry name" value="Phosphodiest/P_Trfase"/>
</dbReference>
<organism evidence="5 6">
    <name type="scientific">Skeletonema marinoi</name>
    <dbReference type="NCBI Taxonomy" id="267567"/>
    <lineage>
        <taxon>Eukaryota</taxon>
        <taxon>Sar</taxon>
        <taxon>Stramenopiles</taxon>
        <taxon>Ochrophyta</taxon>
        <taxon>Bacillariophyta</taxon>
        <taxon>Coscinodiscophyceae</taxon>
        <taxon>Thalassiosirophycidae</taxon>
        <taxon>Thalassiosirales</taxon>
        <taxon>Skeletonemataceae</taxon>
        <taxon>Skeletonema</taxon>
        <taxon>Skeletonema marinoi-dohrnii complex</taxon>
    </lineage>
</organism>
<dbReference type="GO" id="GO:0005102">
    <property type="term" value="F:signaling receptor binding"/>
    <property type="evidence" value="ECO:0007669"/>
    <property type="project" value="TreeGrafter"/>
</dbReference>
<comment type="caution">
    <text evidence="5">The sequence shown here is derived from an EMBL/GenBank/DDBJ whole genome shotgun (WGS) entry which is preliminary data.</text>
</comment>
<dbReference type="EMBL" id="JATAAI010000020">
    <property type="protein sequence ID" value="KAK1738708.1"/>
    <property type="molecule type" value="Genomic_DNA"/>
</dbReference>
<name>A0AAD8Y3U5_9STRA</name>
<dbReference type="AlphaFoldDB" id="A0AAD8Y3U5"/>
<dbReference type="Pfam" id="PF00051">
    <property type="entry name" value="Kringle"/>
    <property type="match status" value="2"/>
</dbReference>
<dbReference type="GO" id="GO:0005615">
    <property type="term" value="C:extracellular space"/>
    <property type="evidence" value="ECO:0007669"/>
    <property type="project" value="TreeGrafter"/>
</dbReference>
<sequence>MKLSTFALILPYLLATPAAAHLRHHHQRLLQACDGSDPDTCGCDSVDQEDYRGDISTTEDGYTCMNWESQSPHSHDRTAANYPDKGLGNHNYCRNPDGEPRGAWCYTTDPNKRWSYCDVPSCTSPTTTTTTTTSTTTTTTGTTVASTTTSTQLPTCNTPELVDLDELDLRTVLKDANSNCETALSKKKVLMIGIDGLRADVVGMTPLPHIARLKNMGHIPFGLTFSAVSGPGWASMFTGVEPSKHKVDGNGDLTDLASPTVFKAVKDAFDMKIAASVSWHPLVNDFIDNEDNTTLDDSFLASNDNTMAAKAKDWILSEAYDFVFVDFDGADAAGHSLGFDGYLESYQNRVVEIDALVGTLLDAVMETSAGEEWLIVLTSDHGGEGTSHSAYDKYNRKIPFIVASNSPRVDVGFMPLADPGSQMDVLPTIMYFLGGESAIPDGLDGQVFGFKEYTRAPPPPPPGACIPDANNCGCASEKQADYRGNISVTASGKTCQAWSSQSPHSHSRTSENYPNSGLDANYCRNPDGEPSAWCYTTDSGTRFELCEVPTCDTA</sequence>
<dbReference type="InterPro" id="IPR013806">
    <property type="entry name" value="Kringle-like"/>
</dbReference>
<keyword evidence="2" id="KW-1015">Disulfide bond</keyword>
<evidence type="ECO:0000259" key="4">
    <source>
        <dbReference type="PROSITE" id="PS50070"/>
    </source>
</evidence>
<feature type="signal peptide" evidence="3">
    <location>
        <begin position="1"/>
        <end position="20"/>
    </location>
</feature>
<dbReference type="CDD" id="cd00016">
    <property type="entry name" value="ALP_like"/>
    <property type="match status" value="1"/>
</dbReference>
<dbReference type="InterPro" id="IPR000001">
    <property type="entry name" value="Kringle"/>
</dbReference>
<reference evidence="5" key="1">
    <citation type="submission" date="2023-06" db="EMBL/GenBank/DDBJ databases">
        <title>Survivors Of The Sea: Transcriptome response of Skeletonema marinoi to long-term dormancy.</title>
        <authorList>
            <person name="Pinder M.I.M."/>
            <person name="Kourtchenko O."/>
            <person name="Robertson E.K."/>
            <person name="Larsson T."/>
            <person name="Maumus F."/>
            <person name="Osuna-Cruz C.M."/>
            <person name="Vancaester E."/>
            <person name="Stenow R."/>
            <person name="Vandepoele K."/>
            <person name="Ploug H."/>
            <person name="Bruchert V."/>
            <person name="Godhe A."/>
            <person name="Topel M."/>
        </authorList>
    </citation>
    <scope>NUCLEOTIDE SEQUENCE</scope>
    <source>
        <strain evidence="5">R05AC</strain>
    </source>
</reference>
<dbReference type="InterPro" id="IPR017850">
    <property type="entry name" value="Alkaline_phosphatase_core_sf"/>
</dbReference>
<evidence type="ECO:0000256" key="2">
    <source>
        <dbReference type="ARBA" id="ARBA00023157"/>
    </source>
</evidence>
<dbReference type="PRINTS" id="PR00018">
    <property type="entry name" value="KRINGLE"/>
</dbReference>
<dbReference type="Gene3D" id="2.40.20.10">
    <property type="entry name" value="Plasminogen Kringle 4"/>
    <property type="match status" value="2"/>
</dbReference>
<evidence type="ECO:0000313" key="6">
    <source>
        <dbReference type="Proteomes" id="UP001224775"/>
    </source>
</evidence>
<keyword evidence="6" id="KW-1185">Reference proteome</keyword>
<dbReference type="SMART" id="SM00130">
    <property type="entry name" value="KR"/>
    <property type="match status" value="2"/>
</dbReference>
<evidence type="ECO:0000256" key="1">
    <source>
        <dbReference type="ARBA" id="ARBA00022572"/>
    </source>
</evidence>
<dbReference type="PROSITE" id="PS50070">
    <property type="entry name" value="KRINGLE_2"/>
    <property type="match status" value="2"/>
</dbReference>
<dbReference type="InterPro" id="IPR038178">
    <property type="entry name" value="Kringle_sf"/>
</dbReference>
<evidence type="ECO:0000313" key="5">
    <source>
        <dbReference type="EMBL" id="KAK1738708.1"/>
    </source>
</evidence>
<keyword evidence="1" id="KW-0420">Kringle</keyword>
<feature type="domain" description="Kringle" evidence="4">
    <location>
        <begin position="42"/>
        <end position="122"/>
    </location>
</feature>
<keyword evidence="3" id="KW-0732">Signal</keyword>
<dbReference type="InterPro" id="IPR050759">
    <property type="entry name" value="Serine_protease_kringle"/>
</dbReference>
<feature type="chain" id="PRO_5041902485" evidence="3">
    <location>
        <begin position="21"/>
        <end position="554"/>
    </location>
</feature>
<dbReference type="CDD" id="cd00108">
    <property type="entry name" value="KR"/>
    <property type="match status" value="2"/>
</dbReference>
<dbReference type="SUPFAM" id="SSF57440">
    <property type="entry name" value="Kringle-like"/>
    <property type="match status" value="2"/>
</dbReference>
<gene>
    <name evidence="5" type="ORF">QTG54_010738</name>
</gene>
<dbReference type="Proteomes" id="UP001224775">
    <property type="component" value="Unassembled WGS sequence"/>
</dbReference>
<dbReference type="Pfam" id="PF01663">
    <property type="entry name" value="Phosphodiest"/>
    <property type="match status" value="1"/>
</dbReference>
<dbReference type="Gene3D" id="3.40.720.10">
    <property type="entry name" value="Alkaline Phosphatase, subunit A"/>
    <property type="match status" value="2"/>
</dbReference>
<proteinExistence type="predicted"/>
<accession>A0AAD8Y3U5</accession>
<feature type="domain" description="Kringle" evidence="4">
    <location>
        <begin position="473"/>
        <end position="551"/>
    </location>
</feature>
<evidence type="ECO:0000256" key="3">
    <source>
        <dbReference type="SAM" id="SignalP"/>
    </source>
</evidence>
<dbReference type="PANTHER" id="PTHR24261">
    <property type="entry name" value="PLASMINOGEN-RELATED"/>
    <property type="match status" value="1"/>
</dbReference>
<dbReference type="PROSITE" id="PS00021">
    <property type="entry name" value="KRINGLE_1"/>
    <property type="match status" value="2"/>
</dbReference>
<dbReference type="GO" id="GO:0004175">
    <property type="term" value="F:endopeptidase activity"/>
    <property type="evidence" value="ECO:0007669"/>
    <property type="project" value="TreeGrafter"/>
</dbReference>
<dbReference type="SUPFAM" id="SSF53649">
    <property type="entry name" value="Alkaline phosphatase-like"/>
    <property type="match status" value="1"/>
</dbReference>
<protein>
    <submittedName>
        <fullName evidence="5">Kringle domain-containing protein</fullName>
    </submittedName>
</protein>
<dbReference type="PANTHER" id="PTHR24261:SF7">
    <property type="entry name" value="KRINGLE DOMAIN-CONTAINING PROTEIN"/>
    <property type="match status" value="1"/>
</dbReference>